<dbReference type="RefSeq" id="WP_092866625.1">
    <property type="nucleotide sequence ID" value="NZ_FOQH01000055.1"/>
</dbReference>
<evidence type="ECO:0000313" key="2">
    <source>
        <dbReference type="EMBL" id="SFJ35900.1"/>
    </source>
</evidence>
<dbReference type="STRING" id="1114924.SAMN05216258_1553"/>
<name>A0A1I3QQ41_9RHOB</name>
<dbReference type="AlphaFoldDB" id="A0A1I3QQ41"/>
<organism evidence="2 3">
    <name type="scientific">Albimonas pacifica</name>
    <dbReference type="NCBI Taxonomy" id="1114924"/>
    <lineage>
        <taxon>Bacteria</taxon>
        <taxon>Pseudomonadati</taxon>
        <taxon>Pseudomonadota</taxon>
        <taxon>Alphaproteobacteria</taxon>
        <taxon>Rhodobacterales</taxon>
        <taxon>Paracoccaceae</taxon>
        <taxon>Albimonas</taxon>
    </lineage>
</organism>
<gene>
    <name evidence="2" type="ORF">SAMN05216258_1553</name>
</gene>
<evidence type="ECO:0008006" key="4">
    <source>
        <dbReference type="Google" id="ProtNLM"/>
    </source>
</evidence>
<keyword evidence="3" id="KW-1185">Reference proteome</keyword>
<dbReference type="InterPro" id="IPR013320">
    <property type="entry name" value="ConA-like_dom_sf"/>
</dbReference>
<feature type="region of interest" description="Disordered" evidence="1">
    <location>
        <begin position="1"/>
        <end position="32"/>
    </location>
</feature>
<sequence length="308" mass="31086">MSDLVAPGSAGHGSFRVTPAGQVNFDPQGGDGAWPVGVTETRLRGLVRDAQGRLAIADLARVDVSREEEGLLPPGWAAALSAHGGVVFAATYSDHFSDAAGTSPTPINGRVRVQTSVGDALNAVSPSDATRPTLLGDGTYLGFQGEAWLDVGAAGGVLPSLVAQVGESWTVSCVALIESQGTLVARAASSGVGGRTFQIYGSTSLNIVARGVNNLVPSGYSMGQWFAITVRCANGAVTATLDGSTWFAVSVGSASPESTPILMAARANGGYPLDGGLGAVLLLRGAASDAEVLAMHVDHAALIASMPS</sequence>
<accession>A0A1I3QQ41</accession>
<dbReference type="OrthoDB" id="7888684at2"/>
<protein>
    <recommendedName>
        <fullName evidence="4">Concanavalin A-like lectin/glucanases superfamily protein</fullName>
    </recommendedName>
</protein>
<dbReference type="EMBL" id="FOQH01000055">
    <property type="protein sequence ID" value="SFJ35900.1"/>
    <property type="molecule type" value="Genomic_DNA"/>
</dbReference>
<dbReference type="SUPFAM" id="SSF49899">
    <property type="entry name" value="Concanavalin A-like lectins/glucanases"/>
    <property type="match status" value="1"/>
</dbReference>
<evidence type="ECO:0000313" key="3">
    <source>
        <dbReference type="Proteomes" id="UP000199377"/>
    </source>
</evidence>
<proteinExistence type="predicted"/>
<evidence type="ECO:0000256" key="1">
    <source>
        <dbReference type="SAM" id="MobiDB-lite"/>
    </source>
</evidence>
<dbReference type="Proteomes" id="UP000199377">
    <property type="component" value="Unassembled WGS sequence"/>
</dbReference>
<reference evidence="2 3" key="1">
    <citation type="submission" date="2016-10" db="EMBL/GenBank/DDBJ databases">
        <authorList>
            <person name="de Groot N.N."/>
        </authorList>
    </citation>
    <scope>NUCLEOTIDE SEQUENCE [LARGE SCALE GENOMIC DNA]</scope>
    <source>
        <strain evidence="2 3">CGMCC 1.11030</strain>
    </source>
</reference>